<protein>
    <recommendedName>
        <fullName evidence="4">Lipase domain-containing protein</fullName>
    </recommendedName>
</protein>
<dbReference type="OrthoDB" id="5853720at2759"/>
<keyword evidence="3" id="KW-1185">Reference proteome</keyword>
<dbReference type="InterPro" id="IPR002918">
    <property type="entry name" value="Lipase_EstA/Esterase_EstB"/>
</dbReference>
<dbReference type="PANTHER" id="PTHR32015">
    <property type="entry name" value="FASTING INDUCED LIPASE"/>
    <property type="match status" value="1"/>
</dbReference>
<sequence>MQMLKKIMLSRRRSLFSLSLILIFFSCQAEFTPDFHDFIVKNYGSEVTTNLTRADLGMFNMGSFGGKEFKEDEIKNKPVIFLHGVTQRAGVYLSHRTYFEEHGYDRNELYATSWGDGGLTPMYDVTLKCEYVKQVRQFITAVNKYANQKVDVIAYSMGVAVSRKAILGGKCVDTEEYLGPPLTKYVDVYVALGGVVRGVEFCPDYFNGCNKKNGFSCRSAYLGELNRKKRRYEGQHSFAIYSPDDRIVGQNCCGKQCSELPNANVTIKRPGFNHLTLFFGTQLDQNSLTKLQKTL</sequence>
<organism evidence="2 3">
    <name type="scientific">Steinernema carpocapsae</name>
    <name type="common">Entomopathogenic nematode</name>
    <dbReference type="NCBI Taxonomy" id="34508"/>
    <lineage>
        <taxon>Eukaryota</taxon>
        <taxon>Metazoa</taxon>
        <taxon>Ecdysozoa</taxon>
        <taxon>Nematoda</taxon>
        <taxon>Chromadorea</taxon>
        <taxon>Rhabditida</taxon>
        <taxon>Tylenchina</taxon>
        <taxon>Panagrolaimomorpha</taxon>
        <taxon>Strongyloidoidea</taxon>
        <taxon>Steinernematidae</taxon>
        <taxon>Steinernema</taxon>
    </lineage>
</organism>
<feature type="chain" id="PRO_5020387042" description="Lipase domain-containing protein" evidence="1">
    <location>
        <begin position="30"/>
        <end position="295"/>
    </location>
</feature>
<gene>
    <name evidence="2" type="ORF">L596_005881</name>
</gene>
<comment type="caution">
    <text evidence="2">The sequence shown here is derived from an EMBL/GenBank/DDBJ whole genome shotgun (WGS) entry which is preliminary data.</text>
</comment>
<dbReference type="SUPFAM" id="SSF53474">
    <property type="entry name" value="alpha/beta-Hydrolases"/>
    <property type="match status" value="1"/>
</dbReference>
<dbReference type="PANTHER" id="PTHR32015:SF3">
    <property type="entry name" value="TRIACYLGLYCEROL LIPASE"/>
    <property type="match status" value="1"/>
</dbReference>
<proteinExistence type="predicted"/>
<name>A0A4U8V0F9_STECR</name>
<evidence type="ECO:0000313" key="3">
    <source>
        <dbReference type="Proteomes" id="UP000298663"/>
    </source>
</evidence>
<dbReference type="GO" id="GO:0016042">
    <property type="term" value="P:lipid catabolic process"/>
    <property type="evidence" value="ECO:0007669"/>
    <property type="project" value="InterPro"/>
</dbReference>
<dbReference type="InterPro" id="IPR029058">
    <property type="entry name" value="AB_hydrolase_fold"/>
</dbReference>
<dbReference type="Pfam" id="PF01674">
    <property type="entry name" value="Lipase_2"/>
    <property type="match status" value="1"/>
</dbReference>
<dbReference type="GO" id="GO:0016298">
    <property type="term" value="F:lipase activity"/>
    <property type="evidence" value="ECO:0007669"/>
    <property type="project" value="TreeGrafter"/>
</dbReference>
<feature type="signal peptide" evidence="1">
    <location>
        <begin position="1"/>
        <end position="29"/>
    </location>
</feature>
<keyword evidence="1" id="KW-0732">Signal</keyword>
<evidence type="ECO:0008006" key="4">
    <source>
        <dbReference type="Google" id="ProtNLM"/>
    </source>
</evidence>
<dbReference type="AlphaFoldDB" id="A0A4U8V0F9"/>
<reference evidence="2 3" key="1">
    <citation type="journal article" date="2015" name="Genome Biol.">
        <title>Comparative genomics of Steinernema reveals deeply conserved gene regulatory networks.</title>
        <authorList>
            <person name="Dillman A.R."/>
            <person name="Macchietto M."/>
            <person name="Porter C.F."/>
            <person name="Rogers A."/>
            <person name="Williams B."/>
            <person name="Antoshechkin I."/>
            <person name="Lee M.M."/>
            <person name="Goodwin Z."/>
            <person name="Lu X."/>
            <person name="Lewis E.E."/>
            <person name="Goodrich-Blair H."/>
            <person name="Stock S.P."/>
            <person name="Adams B.J."/>
            <person name="Sternberg P.W."/>
            <person name="Mortazavi A."/>
        </authorList>
    </citation>
    <scope>NUCLEOTIDE SEQUENCE [LARGE SCALE GENOMIC DNA]</scope>
    <source>
        <strain evidence="2 3">ALL</strain>
    </source>
</reference>
<dbReference type="EMBL" id="AZBU02000001">
    <property type="protein sequence ID" value="TMS39340.1"/>
    <property type="molecule type" value="Genomic_DNA"/>
</dbReference>
<reference evidence="2 3" key="2">
    <citation type="journal article" date="2019" name="G3 (Bethesda)">
        <title>Hybrid Assembly of the Genome of the Entomopathogenic Nematode Steinernema carpocapsae Identifies the X-Chromosome.</title>
        <authorList>
            <person name="Serra L."/>
            <person name="Macchietto M."/>
            <person name="Macias-Munoz A."/>
            <person name="McGill C.J."/>
            <person name="Rodriguez I.M."/>
            <person name="Rodriguez B."/>
            <person name="Murad R."/>
            <person name="Mortazavi A."/>
        </authorList>
    </citation>
    <scope>NUCLEOTIDE SEQUENCE [LARGE SCALE GENOMIC DNA]</scope>
    <source>
        <strain evidence="2 3">ALL</strain>
    </source>
</reference>
<dbReference type="PROSITE" id="PS51257">
    <property type="entry name" value="PROKAR_LIPOPROTEIN"/>
    <property type="match status" value="1"/>
</dbReference>
<evidence type="ECO:0000256" key="1">
    <source>
        <dbReference type="SAM" id="SignalP"/>
    </source>
</evidence>
<accession>A0A4U8V0F9</accession>
<evidence type="ECO:0000313" key="2">
    <source>
        <dbReference type="EMBL" id="TMS39340.1"/>
    </source>
</evidence>
<dbReference type="Gene3D" id="3.40.50.1820">
    <property type="entry name" value="alpha/beta hydrolase"/>
    <property type="match status" value="1"/>
</dbReference>
<dbReference type="Proteomes" id="UP000298663">
    <property type="component" value="Unassembled WGS sequence"/>
</dbReference>